<evidence type="ECO:0000259" key="9">
    <source>
        <dbReference type="PROSITE" id="PS50011"/>
    </source>
</evidence>
<sequence length="366" mass="37877">MRTLSRTPTSTVTLCRRDGSARPVAVKTGRMSDAAAMARFRREARFMEAVRDSPHVLRILGSGVLGTGAPYLILEFAAGGSYADLLRRGVTLAAGEALDVGVRMASALHALHARGIVHRDVKPSNMLITEHGPVLADFGIAATVYDSGAVTGWSPLWAAPEVTEGRSGGSEAADCYALAATLAALMTGRPPDGGMLPEAIPGDVRTVLRRAMDPDPDRRFPTALAFGERLREMRSVYAADDRASRQPTRGPVPQPTPQSAPHRTPYASAHMRHPALSALPARPAAGADSPTGAPTGAQTGPRTGSPKGTTRGALKGAFAALAAAAALVATIGMIAVAPPDPGAPVSPHMPLGPSLYESPSYPTASP</sequence>
<name>A0A7Y0F1X4_9BIFI</name>
<dbReference type="CDD" id="cd14014">
    <property type="entry name" value="STKc_PknB_like"/>
    <property type="match status" value="1"/>
</dbReference>
<feature type="transmembrane region" description="Helical" evidence="8">
    <location>
        <begin position="317"/>
        <end position="337"/>
    </location>
</feature>
<keyword evidence="8" id="KW-0472">Membrane</keyword>
<keyword evidence="11" id="KW-1185">Reference proteome</keyword>
<evidence type="ECO:0000256" key="1">
    <source>
        <dbReference type="ARBA" id="ARBA00012513"/>
    </source>
</evidence>
<keyword evidence="2" id="KW-0723">Serine/threonine-protein kinase</keyword>
<evidence type="ECO:0000313" key="11">
    <source>
        <dbReference type="Proteomes" id="UP000588277"/>
    </source>
</evidence>
<dbReference type="RefSeq" id="WP_169275664.1">
    <property type="nucleotide sequence ID" value="NZ_JAAIIH010000006.1"/>
</dbReference>
<dbReference type="PANTHER" id="PTHR43289">
    <property type="entry name" value="MITOGEN-ACTIVATED PROTEIN KINASE KINASE KINASE 20-RELATED"/>
    <property type="match status" value="1"/>
</dbReference>
<dbReference type="GO" id="GO:0005524">
    <property type="term" value="F:ATP binding"/>
    <property type="evidence" value="ECO:0007669"/>
    <property type="project" value="UniProtKB-KW"/>
</dbReference>
<evidence type="ECO:0000256" key="8">
    <source>
        <dbReference type="SAM" id="Phobius"/>
    </source>
</evidence>
<dbReference type="PANTHER" id="PTHR43289:SF6">
    <property type="entry name" value="SERINE_THREONINE-PROTEIN KINASE NEKL-3"/>
    <property type="match status" value="1"/>
</dbReference>
<dbReference type="EMBL" id="JAAIIH010000006">
    <property type="protein sequence ID" value="NMN00523.1"/>
    <property type="molecule type" value="Genomic_DNA"/>
</dbReference>
<keyword evidence="6" id="KW-0067">ATP-binding</keyword>
<gene>
    <name evidence="10" type="ORF">G1C96_1102</name>
</gene>
<feature type="region of interest" description="Disordered" evidence="7">
    <location>
        <begin position="339"/>
        <end position="366"/>
    </location>
</feature>
<keyword evidence="4" id="KW-0547">Nucleotide-binding</keyword>
<protein>
    <recommendedName>
        <fullName evidence="1">non-specific serine/threonine protein kinase</fullName>
        <ecNumber evidence="1">2.7.11.1</ecNumber>
    </recommendedName>
</protein>
<dbReference type="AlphaFoldDB" id="A0A7Y0F1X4"/>
<keyword evidence="8" id="KW-0812">Transmembrane</keyword>
<reference evidence="10 11" key="1">
    <citation type="submission" date="2020-02" db="EMBL/GenBank/DDBJ databases">
        <title>Characterization of phylogenetic diversity of novel bifidobacterial species isolated in Czech ZOOs.</title>
        <authorList>
            <person name="Lugli G.A."/>
            <person name="Vera N.B."/>
            <person name="Ventura M."/>
        </authorList>
    </citation>
    <scope>NUCLEOTIDE SEQUENCE [LARGE SCALE GENOMIC DNA]</scope>
    <source>
        <strain evidence="10 11">DSM 109958</strain>
    </source>
</reference>
<dbReference type="InterPro" id="IPR011009">
    <property type="entry name" value="Kinase-like_dom_sf"/>
</dbReference>
<feature type="domain" description="Protein kinase" evidence="9">
    <location>
        <begin position="1"/>
        <end position="276"/>
    </location>
</feature>
<feature type="region of interest" description="Disordered" evidence="7">
    <location>
        <begin position="240"/>
        <end position="266"/>
    </location>
</feature>
<evidence type="ECO:0000256" key="7">
    <source>
        <dbReference type="SAM" id="MobiDB-lite"/>
    </source>
</evidence>
<comment type="caution">
    <text evidence="10">The sequence shown here is derived from an EMBL/GenBank/DDBJ whole genome shotgun (WGS) entry which is preliminary data.</text>
</comment>
<dbReference type="Proteomes" id="UP000588277">
    <property type="component" value="Unassembled WGS sequence"/>
</dbReference>
<evidence type="ECO:0000256" key="2">
    <source>
        <dbReference type="ARBA" id="ARBA00022527"/>
    </source>
</evidence>
<feature type="region of interest" description="Disordered" evidence="7">
    <location>
        <begin position="281"/>
        <end position="311"/>
    </location>
</feature>
<keyword evidence="3" id="KW-0808">Transferase</keyword>
<dbReference type="SMART" id="SM00220">
    <property type="entry name" value="S_TKc"/>
    <property type="match status" value="1"/>
</dbReference>
<keyword evidence="8" id="KW-1133">Transmembrane helix</keyword>
<dbReference type="EC" id="2.7.11.1" evidence="1"/>
<feature type="compositionally biased region" description="Polar residues" evidence="7">
    <location>
        <begin position="296"/>
        <end position="308"/>
    </location>
</feature>
<dbReference type="SUPFAM" id="SSF56112">
    <property type="entry name" value="Protein kinase-like (PK-like)"/>
    <property type="match status" value="1"/>
</dbReference>
<evidence type="ECO:0000256" key="5">
    <source>
        <dbReference type="ARBA" id="ARBA00022777"/>
    </source>
</evidence>
<evidence type="ECO:0000313" key="10">
    <source>
        <dbReference type="EMBL" id="NMN00523.1"/>
    </source>
</evidence>
<accession>A0A7Y0F1X4</accession>
<evidence type="ECO:0000256" key="6">
    <source>
        <dbReference type="ARBA" id="ARBA00022840"/>
    </source>
</evidence>
<keyword evidence="5 10" id="KW-0418">Kinase</keyword>
<evidence type="ECO:0000256" key="3">
    <source>
        <dbReference type="ARBA" id="ARBA00022679"/>
    </source>
</evidence>
<evidence type="ECO:0000256" key="4">
    <source>
        <dbReference type="ARBA" id="ARBA00022741"/>
    </source>
</evidence>
<organism evidence="10 11">
    <name type="scientific">Bifidobacterium moraviense</name>
    <dbReference type="NCBI Taxonomy" id="2675323"/>
    <lineage>
        <taxon>Bacteria</taxon>
        <taxon>Bacillati</taxon>
        <taxon>Actinomycetota</taxon>
        <taxon>Actinomycetes</taxon>
        <taxon>Bifidobacteriales</taxon>
        <taxon>Bifidobacteriaceae</taxon>
        <taxon>Bifidobacterium</taxon>
    </lineage>
</organism>
<proteinExistence type="predicted"/>
<dbReference type="Pfam" id="PF00069">
    <property type="entry name" value="Pkinase"/>
    <property type="match status" value="1"/>
</dbReference>
<dbReference type="Gene3D" id="1.10.510.10">
    <property type="entry name" value="Transferase(Phosphotransferase) domain 1"/>
    <property type="match status" value="1"/>
</dbReference>
<dbReference type="GO" id="GO:0004674">
    <property type="term" value="F:protein serine/threonine kinase activity"/>
    <property type="evidence" value="ECO:0007669"/>
    <property type="project" value="UniProtKB-KW"/>
</dbReference>
<dbReference type="PROSITE" id="PS50011">
    <property type="entry name" value="PROTEIN_KINASE_DOM"/>
    <property type="match status" value="1"/>
</dbReference>
<dbReference type="InterPro" id="IPR008271">
    <property type="entry name" value="Ser/Thr_kinase_AS"/>
</dbReference>
<dbReference type="PROSITE" id="PS00108">
    <property type="entry name" value="PROTEIN_KINASE_ST"/>
    <property type="match status" value="1"/>
</dbReference>
<dbReference type="InterPro" id="IPR000719">
    <property type="entry name" value="Prot_kinase_dom"/>
</dbReference>